<dbReference type="GO" id="GO:0005576">
    <property type="term" value="C:extracellular region"/>
    <property type="evidence" value="ECO:0007669"/>
    <property type="project" value="UniProtKB-SubCell"/>
</dbReference>
<dbReference type="PANTHER" id="PTHR38340:SF1">
    <property type="entry name" value="S-LAYER PROTEIN"/>
    <property type="match status" value="1"/>
</dbReference>
<dbReference type="PANTHER" id="PTHR38340">
    <property type="entry name" value="S-LAYER PROTEIN"/>
    <property type="match status" value="1"/>
</dbReference>
<dbReference type="InterPro" id="IPR011049">
    <property type="entry name" value="Serralysin-like_metalloprot_C"/>
</dbReference>
<evidence type="ECO:0000256" key="1">
    <source>
        <dbReference type="ARBA" id="ARBA00004613"/>
    </source>
</evidence>
<dbReference type="Pfam" id="PF00353">
    <property type="entry name" value="HemolysinCabind"/>
    <property type="match status" value="18"/>
</dbReference>
<keyword evidence="2" id="KW-0964">Secreted</keyword>
<evidence type="ECO:0000313" key="3">
    <source>
        <dbReference type="EMBL" id="CUH69401.1"/>
    </source>
</evidence>
<reference evidence="3 5" key="2">
    <citation type="submission" date="2015-09" db="EMBL/GenBank/DDBJ databases">
        <authorList>
            <person name="Rodrigo-Torres L."/>
            <person name="Arahal D.R."/>
        </authorList>
    </citation>
    <scope>NUCLEOTIDE SEQUENCE [LARGE SCALE GENOMIC DNA]</scope>
    <source>
        <strain evidence="3 5">CECT 5118</strain>
    </source>
</reference>
<proteinExistence type="predicted"/>
<gene>
    <name evidence="4" type="primary">cya_5</name>
    <name evidence="3" type="synonym">cya_4</name>
    <name evidence="3" type="ORF">TL5118_03361</name>
    <name evidence="4" type="ORF">TL5120_04144</name>
</gene>
<sequence length="4329" mass="444945">MGHNSKITRTNAVKVAPLSVDLKTGLLEPRVMLDANLEWDLNASSALTSVLAGIAQSFEDQFTAVSNVLETFTDQAEDAFAAISPLLETSQGILAGANDTEVVDLNPVVEVADRITKAITDLKGTLQEVIDTATFDTMAANINSVIGANKVSAADLGGLYTYANFADGTVSDDIDTFIAGLGVSNTATARAAFDDNLAAAFGLGSNENFALTLTDVGPADNKLITFTQQKDGLNNDITTAVDVAINLPEVFTDMTSMLQQAIPGLTLPIDILSGSDSGALISFELQSIAVYDDPAEGNALTLDQVGLNIHNFDFAPLVQVGGAIDAAVGAEASLGLLSLNVTALKLATFGVYAETTSGFNLGFQADFTAGPVPSNEWFGHGHSLSVEARIQEVGSDTAVAFGGVDPHRLAEVAFDGTLAFGSVDQNFSGVVGFSSVLDTNSASGLVQGISDTATADFDLTLNGGVADVSPELAAAIENAIEGLAAMGVSEMTGFLEDVGNTIASALRDAAFDLAIPLTDIRMSQVIDEVASVFSTLAQQFTINPDAFGMTQEVPDPNPANDGQTLTEKLPNSLMGAADSHDGLALNDAQWAELLAYDQLQLGIVTPDGNPTSQIVTIDLWTGGVDTSDEQARMNSLLDALNGALGTYGITAALSFLGGLKLSSTANGSGNYNSFAVLAGRRQSDGSWDDTVSLAQFGFDDGQLSEAENAFSTDGGATKFSGTIARFTTGVSGFEFGTFDMTALEGVSSVRFTITVDGEEQEVDVQSSSGPGFGSLSGFIADFQSALDGKGYHVNVSTNAAGDGLAFDRGTDADGAEETRGFEFNVDPSKLMKALSVDTLIDWVNTELDKTMPGATLELTSEGELIFSFPDLVKTLSITGDDGVTLNTGDLSIGVLNNMSLEAALAAEMRAQFSSGIGIDLAGLATDLITDSGEANALEASRGFGDELLDAVLDNTFLNDLSLDVGVTGSATDIIGTADLGIVSVNIGSEDASQNILALDTQLQATLIGRDGEGAFNEQLSFRNLYEAVADKVDLVDGEVVHTQAPGIGSLLGRFDLKGGIVVDGAGQALAAGGAPIANAGEIQHVTDAFGYTGGDELAQFLFRLGDVKINVAGISGINEDLVDGISATILDLKDIQGSYDVQLLSNDPNALAAIDGLSALEDGDILDTLVAIANVLVVVGDTLSEKMPFLDANIPLLNLSILDQIQFAADFLQALQDLRNDPQSGLDKVEAYLEGVFGQDTVTLTWDGDAQTILFDLEFKFLEDYQKELPFNLDLAALLGDQLADIVGPDLADVVSGLVDVSGDGALIFDPDLAMKFSFGIDLSPTLVTPTVIAQSTQDINALSTVSSFNLAPGGGNDLRLTWIDNDTGEQKRVEVNLEGLTTLGDVVAAIDAAVKAEFGATVSFTYDEASGQITLSDSNNTIIDDTDVTALFGAGEVTGTDDGGALTVALDAGFAAFADELIFTVSVNGTPVEVTIPAEADRTRAGFIAAANVALQNTYLARNVLSASALPIPAVQLSNLFDLVDDGGALKLRATDYPQALGYEAITFTVSGDDKSQDIGFKVESLGGSNVARALGFAGNSDFSAGDMTSEVIYDGVTVGAPRVYLDTVNTGIIASFTAGVNDGLELKLGLGPIEVMVENGHALITAGDDAGSPAFLRLGINDIDGDEHADQYDLSHVFEISNDPAVGYADLFDLDAAMAIDVFLPMSDTLGLFDPTTDGLSWKADLLVTPDDFVLANLTSANWSTSLEGALMDIYNGVALAVGDGLGEIKFEMPDLSEFLENLNVLAILNDPKLVLGGLDMLLNQMQQIFDDYLSGINLPVVGDAIGAGVTFFDEFRLNVVQKALAWAETPLPDGSYPTTVDFLTGVVNDALNDLLGTSGTQYLQAYLNTDGATKDSYLYVALNFNAIIFDEEVAIDFDLGVPGFDLAVEDGSKVRMTLDYIVNIGFGYDGKGFFLLNDTDENEVSIDFTVDAGSFEGSMSLFGILGVNAEAVTVTNGTVTERASASGQSGTAQLTASLGADLYGDTGLQILNPDDQPDGTGGVTADSAYRDFSGVDVRDGLGNRMHWEKVVYLAQLDTSNLISFDFVAGFDIQIGLEANVLNPETGEPIEFGGAQVIPSVMTELIFEGGYSVADGLNIDKLMFNQVRLDANVLYDALLAPILDPVMGFIEPLADFFKFLSSPPVSFLVDILGNVFPIIAMADTVITVGNQVTQMLVTLNRTGGMVIFGDYDFTGNADDIESGETTMSSMDQSNISRSNADSATQGGGFGVFGDPNKGLSAELPLLTDPFSALNILLGNFDEVDLVRAKFTLFNVNTGVIDVADKLLSEFGMPGWVRKIVQSAFKATFEARFIAKFEVGYDMSGIVNFVNSYDPERLLDGVFIDAAPGSLVDAYLGASVRLNAGLAGLSSNFHVGVQLSFNDPNDDGKLRIPELIALVEAAADSPGDTLGYLFRGSASYKFKLSVWAGISLPWPLPDLKWSTTVFNFGDSIDFGGLKPSAQLATDLGDTGNTAIMNVGARAGGSMSTIEGDGDDRIVVDGPNSPFQVTLNSGGQTIQGSFDQTAGAIIVPAGNGNNTVDLSGVNNGIPTVTYTGTGADQITLPPSGVHVVFAGDGIDRITAPAGATGTYVIFGEGGADTVNIPSGNVIYFGDDDFGMRDLFLSEFSSGGVTEAKLLALLGIDASGNPNPSAAANYDYNGGKLNLHSLLSVYTADTQLKAAKDVETVTVGNGNHVILTGAGDDQITGVLTGTGNVHVFSGAGEDVISIGGSDVYIEGGAGADLIKVDGARTEVWGWGKAAGEDGLTASEAIKAMALKDKGDILIGGSGADQLFGQLGQDILEGGAGADVLAGGLENDLINGGLFDMSDSSGSALALSDIDLSVQRTSGLVVASEDIADGNDTVRGGDGADVLIGGGDRDSISGGIGNDILLGDFGTVTFSASMVAKHATTTFDTSSNGGTDVLKGEQGNDILIGGLSDVGLPEVLEDYEGNNIFLGDFGEIAGSRILEVPTLIRGIASASGGDDVIRAGRGNDMILGGEGADEIYAGLGADFVLGDLGQIDLTGPSMTGTGSAHDGNDTIVLGVDTPSEYTSPALEDLMDVVIAGGGNDMIAAQAAGLAVLSDSGTINMTSVGVNALRSYVPLGSTPTSDEEAADARAKNLIRAMVSDMISAAHSGDGADQLTTTGGDVAAILGGGADVATLADGTTYVMGDDGSIRIDDNSSYTGREVVMTSTASVTAGNGDRITAANGTALIVAGDGNDTISAGNGTSAVMSDSGTLTHDSRSADLSVSLVADVTPGSGDDHVTVGNGDMQLMLGEGADTLIAGNGDFEVLADSGTLRNNAAERFLQLDASQAGGNDSLTIGAGDHIAALGLGDDEARFGLGTAAVLGDVGTLSLTRSTGDLRLSSDGITAGGNDDVTTSDGNDWVLLGSGDDTLAAGDGDNLILGDNGVIDVTAAETTLTSTDDATGGADSVTSGTGNDWVNLGEGADWAHLGAGDNLVMGDNGVIRVAGTSTTLTTQSPALGGNDTITALGGNDMMALGDGADVADLGEGNNIGLGDNGVIAVTPVQTRVESNTAAEGGNDSLTSGAGLDVMVLGSGDDTLAAGDGDNLILGDNGVIDVTAAETTLTSTDDATGGADSVTSGTGSDWVNLGEGADWAHLGAGDNLVMGDNGVIRVAGTSTTLTTQSPALGGNDTITALGGNDMMALGDGADVADLGEGNNIGLGDNGVIAVTPVQTRVATSSPELGGNDSLTSGAGQDTIVLGVGDDTLAAGDGDNLILGDNGEILVNTSGISQVFATHGLDGADTITTGAGLDVIIGALGADSIQAGHGDNTVIGDMGIITQDAGLAGAATRTAVTQTVGTGDNDTITALDGVDVILGGAGADRISSGAGDDLILGDDGNWTSAHMSGLGQATVEVMQTGGDDWIDAGADNDIVMAAQGNDTVLAQAGEDVVLGDDGTVTFRNETDVETLVLTNQDRGGDDELTALGGAGDNIIIGQFGNDSITGGLDDDLLVGDLVTLHFDSYQNVLPGQSAWDRMSRMVGIREDLGFDDTLYGSDGDDFIMGGFGDDIIYGEAGQDFLIGETVIYVRSWSFNTEGLLDEVITIDTNFAFLDGGYDEMSGGSGFDIMVGGLGPDLFYGDTAEDLLQSDGYAGLFRATWGIDGFVGDTPHRALYTSNYAGLGATDVVSAAQEEDSIGVPLKFTSPEEVEDDVVAEETEIEVPEGYQAEARPLQRGQIVAHVLAYLESAAVTDALANAIAAGADLDLVRGALIESAINDLGSLSRMGAVEFEALIGEVVDYLLSRVVTDRDAVTQMEKLALAAE</sequence>
<dbReference type="OrthoDB" id="7782055at2"/>
<dbReference type="InterPro" id="IPR001343">
    <property type="entry name" value="Hemolysn_Ca-bd"/>
</dbReference>
<dbReference type="Proteomes" id="UP000051086">
    <property type="component" value="Unassembled WGS sequence"/>
</dbReference>
<dbReference type="EMBL" id="CYSB01000039">
    <property type="protein sequence ID" value="CUH69401.1"/>
    <property type="molecule type" value="Genomic_DNA"/>
</dbReference>
<name>A0A0P1FMI7_9RHOB</name>
<dbReference type="InterPro" id="IPR018511">
    <property type="entry name" value="Hemolysin-typ_Ca-bd_CS"/>
</dbReference>
<dbReference type="InterPro" id="IPR050557">
    <property type="entry name" value="RTX_toxin/Mannuronan_C5-epim"/>
</dbReference>
<dbReference type="PROSITE" id="PS00330">
    <property type="entry name" value="HEMOLYSIN_CALCIUM"/>
    <property type="match status" value="5"/>
</dbReference>
<evidence type="ECO:0000313" key="6">
    <source>
        <dbReference type="Proteomes" id="UP000051887"/>
    </source>
</evidence>
<organism evidence="4 6">
    <name type="scientific">Thalassovita autumnalis</name>
    <dbReference type="NCBI Taxonomy" id="2072972"/>
    <lineage>
        <taxon>Bacteria</taxon>
        <taxon>Pseudomonadati</taxon>
        <taxon>Pseudomonadota</taxon>
        <taxon>Alphaproteobacteria</taxon>
        <taxon>Rhodobacterales</taxon>
        <taxon>Roseobacteraceae</taxon>
        <taxon>Thalassovita</taxon>
    </lineage>
</organism>
<evidence type="ECO:0000313" key="5">
    <source>
        <dbReference type="Proteomes" id="UP000051086"/>
    </source>
</evidence>
<dbReference type="SUPFAM" id="SSF51120">
    <property type="entry name" value="beta-Roll"/>
    <property type="match status" value="6"/>
</dbReference>
<dbReference type="GO" id="GO:0005509">
    <property type="term" value="F:calcium ion binding"/>
    <property type="evidence" value="ECO:0007669"/>
    <property type="project" value="InterPro"/>
</dbReference>
<dbReference type="EMBL" id="CYSC01000044">
    <property type="protein sequence ID" value="CUH74324.1"/>
    <property type="molecule type" value="Genomic_DNA"/>
</dbReference>
<accession>A0A0P1FMI7</accession>
<dbReference type="Gene3D" id="2.150.10.10">
    <property type="entry name" value="Serralysin-like metalloprotease, C-terminal"/>
    <property type="match status" value="3"/>
</dbReference>
<evidence type="ECO:0000256" key="2">
    <source>
        <dbReference type="ARBA" id="ARBA00022525"/>
    </source>
</evidence>
<reference evidence="4 6" key="1">
    <citation type="submission" date="2015-09" db="EMBL/GenBank/DDBJ databases">
        <authorList>
            <consortium name="Swine Surveillance"/>
        </authorList>
    </citation>
    <scope>NUCLEOTIDE SEQUENCE [LARGE SCALE GENOMIC DNA]</scope>
    <source>
        <strain evidence="4 6">5120</strain>
    </source>
</reference>
<keyword evidence="5" id="KW-1185">Reference proteome</keyword>
<dbReference type="Proteomes" id="UP000051887">
    <property type="component" value="Unassembled WGS sequence"/>
</dbReference>
<dbReference type="RefSeq" id="WP_058245436.1">
    <property type="nucleotide sequence ID" value="NZ_CYSB01000039.1"/>
</dbReference>
<evidence type="ECO:0000313" key="4">
    <source>
        <dbReference type="EMBL" id="CUH74324.1"/>
    </source>
</evidence>
<comment type="subcellular location">
    <subcellularLocation>
        <location evidence="1">Secreted</location>
    </subcellularLocation>
</comment>
<protein>
    <submittedName>
        <fullName evidence="4">Cyclolysin</fullName>
    </submittedName>
</protein>